<dbReference type="PANTHER" id="PTHR31980">
    <property type="entry name" value="PROTEIN FAM220A"/>
    <property type="match status" value="1"/>
</dbReference>
<feature type="region of interest" description="Disordered" evidence="1">
    <location>
        <begin position="139"/>
        <end position="174"/>
    </location>
</feature>
<dbReference type="GeneID" id="117016443"/>
<protein>
    <submittedName>
        <fullName evidence="3">Family with sequence similarity 220 member A</fullName>
    </submittedName>
</protein>
<dbReference type="GO" id="GO:0000122">
    <property type="term" value="P:negative regulation of transcription by RNA polymerase II"/>
    <property type="evidence" value="ECO:0007669"/>
    <property type="project" value="TreeGrafter"/>
</dbReference>
<keyword evidence="4" id="KW-1185">Reference proteome</keyword>
<gene>
    <name evidence="3" type="primary">FAM220A</name>
</gene>
<name>A0A671EMM7_RHIFE</name>
<organism evidence="3 4">
    <name type="scientific">Rhinolophus ferrumequinum</name>
    <name type="common">Greater horseshoe bat</name>
    <dbReference type="NCBI Taxonomy" id="59479"/>
    <lineage>
        <taxon>Eukaryota</taxon>
        <taxon>Metazoa</taxon>
        <taxon>Chordata</taxon>
        <taxon>Craniata</taxon>
        <taxon>Vertebrata</taxon>
        <taxon>Euteleostomi</taxon>
        <taxon>Mammalia</taxon>
        <taxon>Eutheria</taxon>
        <taxon>Laurasiatheria</taxon>
        <taxon>Chiroptera</taxon>
        <taxon>Yinpterochiroptera</taxon>
        <taxon>Rhinolophoidea</taxon>
        <taxon>Rhinolophidae</taxon>
        <taxon>Rhinolophinae</taxon>
        <taxon>Rhinolophus</taxon>
    </lineage>
</organism>
<dbReference type="Ensembl" id="ENSRFET00010015853.1">
    <property type="protein sequence ID" value="ENSRFEP00010014501.1"/>
    <property type="gene ID" value="ENSRFEG00010009862.1"/>
</dbReference>
<evidence type="ECO:0000313" key="3">
    <source>
        <dbReference type="Ensembl" id="ENSRFEP00010014501.1"/>
    </source>
</evidence>
<dbReference type="Pfam" id="PF15487">
    <property type="entry name" value="FAM220"/>
    <property type="match status" value="1"/>
</dbReference>
<dbReference type="InterPro" id="IPR040355">
    <property type="entry name" value="FAM220A"/>
</dbReference>
<reference evidence="4" key="3">
    <citation type="submission" date="2018-12" db="EMBL/GenBank/DDBJ databases">
        <title>G10K-VGP greater horseshoe bat female genome, primary haplotype.</title>
        <authorList>
            <person name="Teeling E."/>
            <person name="Myers G."/>
            <person name="Vernes S."/>
            <person name="Pippel M."/>
            <person name="Winkler S."/>
            <person name="Fedrigo O."/>
            <person name="Rhie A."/>
            <person name="Koren S."/>
            <person name="Phillippy A."/>
            <person name="Lewin H."/>
            <person name="Damas J."/>
            <person name="Howe K."/>
            <person name="Mountcastle J."/>
            <person name="Jarvis E.D."/>
        </authorList>
    </citation>
    <scope>NUCLEOTIDE SEQUENCE [LARGE SCALE GENOMIC DNA]</scope>
</reference>
<evidence type="ECO:0000313" key="4">
    <source>
        <dbReference type="Proteomes" id="UP000472240"/>
    </source>
</evidence>
<proteinExistence type="predicted"/>
<dbReference type="CTD" id="84792"/>
<dbReference type="PANTHER" id="PTHR31980:SF1">
    <property type="entry name" value="PROTEIN FAM220A"/>
    <property type="match status" value="1"/>
</dbReference>
<dbReference type="Proteomes" id="UP000472240">
    <property type="component" value="Chromosome 24"/>
</dbReference>
<dbReference type="AlphaFoldDB" id="A0A671EMM7"/>
<dbReference type="KEGG" id="rfq:117016443"/>
<dbReference type="InterPro" id="IPR029155">
    <property type="entry name" value="SIPAR"/>
</dbReference>
<feature type="domain" description="SIPAR" evidence="2">
    <location>
        <begin position="2"/>
        <end position="255"/>
    </location>
</feature>
<evidence type="ECO:0000259" key="2">
    <source>
        <dbReference type="Pfam" id="PF15487"/>
    </source>
</evidence>
<accession>A0A671EMM7</accession>
<dbReference type="GeneTree" id="ENSGT00390000014156"/>
<dbReference type="RefSeq" id="XP_032951580.1">
    <property type="nucleotide sequence ID" value="XM_033095689.1"/>
</dbReference>
<dbReference type="GO" id="GO:0005634">
    <property type="term" value="C:nucleus"/>
    <property type="evidence" value="ECO:0007669"/>
    <property type="project" value="TreeGrafter"/>
</dbReference>
<dbReference type="OMA" id="CHKGEPW"/>
<dbReference type="OrthoDB" id="60433at2759"/>
<dbReference type="InParanoid" id="A0A671EMM7"/>
<reference evidence="3 4" key="2">
    <citation type="journal article" date="2018" name="Annu Rev Anim Biosci">
        <title>Bat Biology, Genomes, and the Bat1K Project: To Generate Chromosome-Level Genomes for All Living Bat Species.</title>
        <authorList>
            <person name="Teeling E.C."/>
            <person name="Vernes S.C."/>
            <person name="Davalos L.M."/>
            <person name="Ray D.A."/>
            <person name="Gilbert M.T.P."/>
            <person name="Myers E."/>
        </authorList>
    </citation>
    <scope>NUCLEOTIDE SEQUENCE</scope>
</reference>
<reference evidence="3" key="4">
    <citation type="submission" date="2025-08" db="UniProtKB">
        <authorList>
            <consortium name="Ensembl"/>
        </authorList>
    </citation>
    <scope>IDENTIFICATION</scope>
</reference>
<reference evidence="3" key="5">
    <citation type="submission" date="2025-09" db="UniProtKB">
        <authorList>
            <consortium name="Ensembl"/>
        </authorList>
    </citation>
    <scope>IDENTIFICATION</scope>
</reference>
<dbReference type="GO" id="GO:0097677">
    <property type="term" value="F:STAT family protein binding"/>
    <property type="evidence" value="ECO:0007669"/>
    <property type="project" value="TreeGrafter"/>
</dbReference>
<reference evidence="3 4" key="1">
    <citation type="journal article" date="2015" name="Annu Rev Anim Biosci">
        <title>The Genome 10K Project: a way forward.</title>
        <authorList>
            <person name="Koepfli K.P."/>
            <person name="Paten B."/>
            <person name="O'Brien S.J."/>
            <person name="Koepfli K.P."/>
            <person name="Paten B."/>
            <person name="Antunes A."/>
            <person name="Belov K."/>
            <person name="Bustamante C."/>
            <person name="Castoe T.A."/>
            <person name="Clawson H."/>
            <person name="Crawford A.J."/>
            <person name="Diekhans M."/>
            <person name="Distel D."/>
            <person name="Durbin R."/>
            <person name="Earl D."/>
            <person name="Fujita M.K."/>
            <person name="Gamble T."/>
            <person name="Georges A."/>
            <person name="Gemmell N."/>
            <person name="Gilbert M.T."/>
            <person name="Graves J.M."/>
            <person name="Green R.E."/>
            <person name="Hickey G."/>
            <person name="Jarvis E.D."/>
            <person name="Johnson W."/>
            <person name="Komissarov A."/>
            <person name="Korf I."/>
            <person name="Kuhn R."/>
            <person name="Larkin D.M."/>
            <person name="Lewin H."/>
            <person name="Lopez J.V."/>
            <person name="Ma J."/>
            <person name="Marques-Bonet T."/>
            <person name="Miller W."/>
            <person name="Murphy R."/>
            <person name="Pevzner P."/>
            <person name="Shapiro B."/>
            <person name="Steiner C."/>
            <person name="Tamazian G."/>
            <person name="Venkatesh B."/>
            <person name="Wang J."/>
            <person name="Wayne R."/>
            <person name="Wiley E."/>
            <person name="Yang H."/>
            <person name="Zhang G."/>
            <person name="Haussler D."/>
            <person name="Ryder O."/>
            <person name="O'Brien S.J."/>
        </authorList>
    </citation>
    <scope>NUCLEOTIDE SEQUENCE</scope>
</reference>
<sequence length="262" mass="28322">MRDGRGTPCTCLARGKGEGDDLDKLLCRLKRTQESPGPSGSLCRIKKPAVDENENAQSQTLSLEMKNDLREVSLLLHDGDEVFPYLKESVRRNSASTAAWSQTVDLFFAPAREGFAGVSCGVQGAQGRAWLGGEPGAADSHRGQCCKGEPQGSGPRCRRKRSGMGIPEDEPPRAFLEGPGSELEPACLHLVLGTLPHLHPEVSQSNETECVSLGHSEPVVSEQTVEYKKVLPGVKSTSNHLRITLRSLALQAFEVAKRLCHS</sequence>
<evidence type="ECO:0000256" key="1">
    <source>
        <dbReference type="SAM" id="MobiDB-lite"/>
    </source>
</evidence>